<dbReference type="PANTHER" id="PTHR39576:SF2">
    <property type="entry name" value="ATTACHING AND EFFACING PROTEIN HOMOLOG-RELATED"/>
    <property type="match status" value="1"/>
</dbReference>
<feature type="signal peptide" evidence="1">
    <location>
        <begin position="1"/>
        <end position="28"/>
    </location>
</feature>
<sequence length="456" mass="50799">MKKVNKPVFMFFEIYSLLLTGLAWPGMSLTDDVVVASITANGHTFYIDNGFPEIAFKNATFTINLTDGAELSGYNWSSSVDWVLVNQMGVVTFGDIPSKDIKPIIITVTPKSVGNQLLYTFLLKYWFVNAGTKKYTISSAEKYCDDIGLSLPPYKLVTNAELTKVGKRDLGTLWGEWGNLKAYGWSTDVTYWTNDTGSEGYHYLTSLIDGYLYNDNNVGHDTGSVYVTCSNELQPTSDIRNVTANNHTFNVESGFPTIGFKGAEFKINIRKGLPDEKLNFSSNRNWVKVNNDGIVTIIEQPDTRKTDASITVTSESDNGVLTYSFSLDYWFVNAGTKKYTISSAEKYCDDIGLSLPPYKLVTNAKLTKVGKRDLGTLWGEWGNLKAYGWSTDVTYWTNDTGSEGYHYLTSLIDGYLYNDNNVGHDTGSVYVTCSNELQPTTDIRNVTPNQVSQKAK</sequence>
<dbReference type="PANTHER" id="PTHR39576">
    <property type="entry name" value="ATTACHING AND EFFACING PROTEIN HOMOLOG-RELATED-RELATED"/>
    <property type="match status" value="1"/>
</dbReference>
<dbReference type="EMBL" id="JBDJPC010000004">
    <property type="protein sequence ID" value="KAL1506461.1"/>
    <property type="molecule type" value="Genomic_DNA"/>
</dbReference>
<protein>
    <recommendedName>
        <fullName evidence="2">Invasin domain-containing protein</fullName>
    </recommendedName>
</protein>
<comment type="caution">
    <text evidence="3">The sequence shown here is derived from an EMBL/GenBank/DDBJ whole genome shotgun (WGS) entry which is preliminary data.</text>
</comment>
<name>A0ABD1F072_HYPHA</name>
<dbReference type="SUPFAM" id="SSF49373">
    <property type="entry name" value="Invasin/intimin cell-adhesion fragments"/>
    <property type="match status" value="2"/>
</dbReference>
<dbReference type="Gene3D" id="3.10.100.10">
    <property type="entry name" value="Mannose-Binding Protein A, subunit A"/>
    <property type="match status" value="2"/>
</dbReference>
<proteinExistence type="predicted"/>
<dbReference type="Proteomes" id="UP001566132">
    <property type="component" value="Unassembled WGS sequence"/>
</dbReference>
<accession>A0ABD1F072</accession>
<dbReference type="InterPro" id="IPR051715">
    <property type="entry name" value="Intimin-Invasin_domain"/>
</dbReference>
<keyword evidence="4" id="KW-1185">Reference proteome</keyword>
<reference evidence="3 4" key="1">
    <citation type="submission" date="2024-05" db="EMBL/GenBank/DDBJ databases">
        <title>Genetic variation in Jamaican populations of the coffee berry borer (Hypothenemus hampei).</title>
        <authorList>
            <person name="Errbii M."/>
            <person name="Myrie A."/>
        </authorList>
    </citation>
    <scope>NUCLEOTIDE SEQUENCE [LARGE SCALE GENOMIC DNA]</scope>
    <source>
        <strain evidence="3">JA-Hopewell-2020-01-JO</strain>
        <tissue evidence="3">Whole body</tissue>
    </source>
</reference>
<feature type="domain" description="Invasin" evidence="2">
    <location>
        <begin position="38"/>
        <end position="95"/>
    </location>
</feature>
<keyword evidence="1" id="KW-0732">Signal</keyword>
<dbReference type="Gene3D" id="2.60.40.1080">
    <property type="match status" value="2"/>
</dbReference>
<evidence type="ECO:0000313" key="4">
    <source>
        <dbReference type="Proteomes" id="UP001566132"/>
    </source>
</evidence>
<evidence type="ECO:0000259" key="2">
    <source>
        <dbReference type="Pfam" id="PF21764"/>
    </source>
</evidence>
<dbReference type="InterPro" id="IPR048658">
    <property type="entry name" value="Invasin_D4"/>
</dbReference>
<evidence type="ECO:0000256" key="1">
    <source>
        <dbReference type="SAM" id="SignalP"/>
    </source>
</evidence>
<feature type="chain" id="PRO_5044797785" description="Invasin domain-containing protein" evidence="1">
    <location>
        <begin position="29"/>
        <end position="456"/>
    </location>
</feature>
<organism evidence="3 4">
    <name type="scientific">Hypothenemus hampei</name>
    <name type="common">Coffee berry borer</name>
    <dbReference type="NCBI Taxonomy" id="57062"/>
    <lineage>
        <taxon>Eukaryota</taxon>
        <taxon>Metazoa</taxon>
        <taxon>Ecdysozoa</taxon>
        <taxon>Arthropoda</taxon>
        <taxon>Hexapoda</taxon>
        <taxon>Insecta</taxon>
        <taxon>Pterygota</taxon>
        <taxon>Neoptera</taxon>
        <taxon>Endopterygota</taxon>
        <taxon>Coleoptera</taxon>
        <taxon>Polyphaga</taxon>
        <taxon>Cucujiformia</taxon>
        <taxon>Curculionidae</taxon>
        <taxon>Scolytinae</taxon>
        <taxon>Hypothenemus</taxon>
    </lineage>
</organism>
<dbReference type="InterPro" id="IPR016186">
    <property type="entry name" value="C-type_lectin-like/link_sf"/>
</dbReference>
<gene>
    <name evidence="3" type="ORF">ABEB36_005824</name>
</gene>
<dbReference type="InterPro" id="IPR008964">
    <property type="entry name" value="Invasin/intimin_cell_adhesion"/>
</dbReference>
<evidence type="ECO:0000313" key="3">
    <source>
        <dbReference type="EMBL" id="KAL1506461.1"/>
    </source>
</evidence>
<dbReference type="AlphaFoldDB" id="A0ABD1F072"/>
<dbReference type="Pfam" id="PF21764">
    <property type="entry name" value="Invasin_D4"/>
    <property type="match status" value="1"/>
</dbReference>